<evidence type="ECO:0000313" key="2">
    <source>
        <dbReference type="Proteomes" id="UP000218334"/>
    </source>
</evidence>
<protein>
    <submittedName>
        <fullName evidence="1">Uncharacterized protein</fullName>
    </submittedName>
</protein>
<dbReference type="EMBL" id="KZ293423">
    <property type="protein sequence ID" value="PBK71718.1"/>
    <property type="molecule type" value="Genomic_DNA"/>
</dbReference>
<accession>A0A2H3C070</accession>
<sequence>MSAVGALRRMSFKRVLMSNATPGVRTFIASARCSAQLNTCCERADIDHSFSRRSCDWKTASKRGYIIRGVGQVPVSQSLLVTTLLACILTHSLLRHDIYRCRKNA</sequence>
<reference evidence="2" key="1">
    <citation type="journal article" date="2017" name="Nat. Ecol. Evol.">
        <title>Genome expansion and lineage-specific genetic innovations in the forest pathogenic fungi Armillaria.</title>
        <authorList>
            <person name="Sipos G."/>
            <person name="Prasanna A.N."/>
            <person name="Walter M.C."/>
            <person name="O'Connor E."/>
            <person name="Balint B."/>
            <person name="Krizsan K."/>
            <person name="Kiss B."/>
            <person name="Hess J."/>
            <person name="Varga T."/>
            <person name="Slot J."/>
            <person name="Riley R."/>
            <person name="Boka B."/>
            <person name="Rigling D."/>
            <person name="Barry K."/>
            <person name="Lee J."/>
            <person name="Mihaltcheva S."/>
            <person name="LaButti K."/>
            <person name="Lipzen A."/>
            <person name="Waldron R."/>
            <person name="Moloney N.M."/>
            <person name="Sperisen C."/>
            <person name="Kredics L."/>
            <person name="Vagvoelgyi C."/>
            <person name="Patrignani A."/>
            <person name="Fitzpatrick D."/>
            <person name="Nagy I."/>
            <person name="Doyle S."/>
            <person name="Anderson J.B."/>
            <person name="Grigoriev I.V."/>
            <person name="Gueldener U."/>
            <person name="Muensterkoetter M."/>
            <person name="Nagy L.G."/>
        </authorList>
    </citation>
    <scope>NUCLEOTIDE SEQUENCE [LARGE SCALE GENOMIC DNA]</scope>
    <source>
        <strain evidence="2">28-4</strain>
    </source>
</reference>
<organism evidence="1 2">
    <name type="scientific">Armillaria solidipes</name>
    <dbReference type="NCBI Taxonomy" id="1076256"/>
    <lineage>
        <taxon>Eukaryota</taxon>
        <taxon>Fungi</taxon>
        <taxon>Dikarya</taxon>
        <taxon>Basidiomycota</taxon>
        <taxon>Agaricomycotina</taxon>
        <taxon>Agaricomycetes</taxon>
        <taxon>Agaricomycetidae</taxon>
        <taxon>Agaricales</taxon>
        <taxon>Marasmiineae</taxon>
        <taxon>Physalacriaceae</taxon>
        <taxon>Armillaria</taxon>
    </lineage>
</organism>
<name>A0A2H3C070_9AGAR</name>
<dbReference type="Proteomes" id="UP000218334">
    <property type="component" value="Unassembled WGS sequence"/>
</dbReference>
<evidence type="ECO:0000313" key="1">
    <source>
        <dbReference type="EMBL" id="PBK71718.1"/>
    </source>
</evidence>
<gene>
    <name evidence="1" type="ORF">ARMSODRAFT_786974</name>
</gene>
<keyword evidence="2" id="KW-1185">Reference proteome</keyword>
<dbReference type="AlphaFoldDB" id="A0A2H3C070"/>
<proteinExistence type="predicted"/>